<organism evidence="2 3">
    <name type="scientific">Midichloria mitochondrii (strain IricVA)</name>
    <dbReference type="NCBI Taxonomy" id="696127"/>
    <lineage>
        <taxon>Bacteria</taxon>
        <taxon>Pseudomonadati</taxon>
        <taxon>Pseudomonadota</taxon>
        <taxon>Alphaproteobacteria</taxon>
        <taxon>Rickettsiales</taxon>
        <taxon>Candidatus Midichloriaceae</taxon>
        <taxon>Candidatus Midichloria</taxon>
    </lineage>
</organism>
<dbReference type="PROSITE" id="PS50206">
    <property type="entry name" value="RHODANESE_3"/>
    <property type="match status" value="1"/>
</dbReference>
<reference evidence="2 3" key="1">
    <citation type="journal article" date="2011" name="Mol. Biol. Evol.">
        <title>Phylogenomic evidence for the presence of a flagellum and cbb3 oxidase in the free-living mitochondrial ancestor.</title>
        <authorList>
            <person name="Sassera D."/>
            <person name="Lo N."/>
            <person name="Epis S."/>
            <person name="D'Auria G."/>
            <person name="Montagna M."/>
            <person name="Comandatore F."/>
            <person name="Horner D."/>
            <person name="Pereto J."/>
            <person name="Luciano A.M."/>
            <person name="Franciosi F."/>
            <person name="Ferri E."/>
            <person name="Crotti E."/>
            <person name="Bazzocchi C."/>
            <person name="Daffonchio D."/>
            <person name="Sacchi L."/>
            <person name="Moya A."/>
            <person name="Latorre A."/>
            <person name="Bandi C."/>
        </authorList>
    </citation>
    <scope>NUCLEOTIDE SEQUENCE [LARGE SCALE GENOMIC DNA]</scope>
    <source>
        <strain evidence="2 3">IricVA</strain>
    </source>
</reference>
<dbReference type="OrthoDB" id="9815890at2"/>
<feature type="domain" description="Rhodanese" evidence="1">
    <location>
        <begin position="11"/>
        <end position="70"/>
    </location>
</feature>
<keyword evidence="3" id="KW-1185">Reference proteome</keyword>
<name>F7XUH7_MIDMI</name>
<evidence type="ECO:0000259" key="1">
    <source>
        <dbReference type="PROSITE" id="PS50206"/>
    </source>
</evidence>
<dbReference type="KEGG" id="mmn:midi_01265"/>
<dbReference type="Gene3D" id="3.40.250.10">
    <property type="entry name" value="Rhodanese-like domain"/>
    <property type="match status" value="1"/>
</dbReference>
<dbReference type="Proteomes" id="UP000006639">
    <property type="component" value="Chromosome"/>
</dbReference>
<dbReference type="RefSeq" id="WP_013951725.1">
    <property type="nucleotide sequence ID" value="NC_015722.1"/>
</dbReference>
<dbReference type="SUPFAM" id="SSF52821">
    <property type="entry name" value="Rhodanese/Cell cycle control phosphatase"/>
    <property type="match status" value="1"/>
</dbReference>
<dbReference type="AlphaFoldDB" id="F7XUH7"/>
<sequence length="71" mass="7975">MEVNQGFVLELSSMVKDEDAGICFLCGSGCGSTEAAAAFYNFGYRNSYNISYGFEGEGMWWKALNLPWRKR</sequence>
<gene>
    <name evidence="2" type="ordered locus">midi_01265</name>
</gene>
<dbReference type="STRING" id="696127.midi_01265"/>
<dbReference type="HOGENOM" id="CLU_2735599_0_0_5"/>
<dbReference type="EMBL" id="CP002130">
    <property type="protein sequence ID" value="AEI89536.1"/>
    <property type="molecule type" value="Genomic_DNA"/>
</dbReference>
<accession>F7XUH7</accession>
<evidence type="ECO:0000313" key="3">
    <source>
        <dbReference type="Proteomes" id="UP000006639"/>
    </source>
</evidence>
<protein>
    <recommendedName>
        <fullName evidence="1">Rhodanese domain-containing protein</fullName>
    </recommendedName>
</protein>
<evidence type="ECO:0000313" key="2">
    <source>
        <dbReference type="EMBL" id="AEI89536.1"/>
    </source>
</evidence>
<dbReference type="InterPro" id="IPR036873">
    <property type="entry name" value="Rhodanese-like_dom_sf"/>
</dbReference>
<proteinExistence type="predicted"/>
<dbReference type="InterPro" id="IPR001763">
    <property type="entry name" value="Rhodanese-like_dom"/>
</dbReference>